<protein>
    <submittedName>
        <fullName evidence="1">Uncharacterized protein</fullName>
    </submittedName>
</protein>
<organism evidence="1 2">
    <name type="scientific">Nocardioides cremeus</name>
    <dbReference type="NCBI Taxonomy" id="3058044"/>
    <lineage>
        <taxon>Bacteria</taxon>
        <taxon>Bacillati</taxon>
        <taxon>Actinomycetota</taxon>
        <taxon>Actinomycetes</taxon>
        <taxon>Propionibacteriales</taxon>
        <taxon>Nocardioidaceae</taxon>
        <taxon>Nocardioides</taxon>
    </lineage>
</organism>
<dbReference type="Proteomes" id="UP001168363">
    <property type="component" value="Unassembled WGS sequence"/>
</dbReference>
<dbReference type="EMBL" id="JAULSC010000002">
    <property type="protein sequence ID" value="MDO3394901.1"/>
    <property type="molecule type" value="Genomic_DNA"/>
</dbReference>
<gene>
    <name evidence="1" type="ORF">QWJ41_04165</name>
</gene>
<comment type="caution">
    <text evidence="1">The sequence shown here is derived from an EMBL/GenBank/DDBJ whole genome shotgun (WGS) entry which is preliminary data.</text>
</comment>
<proteinExistence type="predicted"/>
<evidence type="ECO:0000313" key="2">
    <source>
        <dbReference type="Proteomes" id="UP001168363"/>
    </source>
</evidence>
<evidence type="ECO:0000313" key="1">
    <source>
        <dbReference type="EMBL" id="MDO3394901.1"/>
    </source>
</evidence>
<keyword evidence="2" id="KW-1185">Reference proteome</keyword>
<name>A0ABT8TM59_9ACTN</name>
<sequence>MSIKQRGGSRVTLERAYMGGDGEVVVTFSSREHGVDDFLKMMQFWLPPEQYIEIHKAVSAR</sequence>
<dbReference type="RefSeq" id="WP_302705901.1">
    <property type="nucleotide sequence ID" value="NZ_JAULSC010000002.1"/>
</dbReference>
<accession>A0ABT8TM59</accession>
<reference evidence="1" key="1">
    <citation type="submission" date="2023-06" db="EMBL/GenBank/DDBJ databases">
        <title>Genome sequence of Nocardioides sp. SOB44.</title>
        <authorList>
            <person name="Zhang G."/>
        </authorList>
    </citation>
    <scope>NUCLEOTIDE SEQUENCE</scope>
    <source>
        <strain evidence="1">SOB44</strain>
    </source>
</reference>